<accession>A0A1I0BXU6</accession>
<evidence type="ECO:0000313" key="6">
    <source>
        <dbReference type="Proteomes" id="UP000242642"/>
    </source>
</evidence>
<dbReference type="InterPro" id="IPR038228">
    <property type="entry name" value="Syd_sf"/>
</dbReference>
<dbReference type="CDD" id="cd16323">
    <property type="entry name" value="Syd"/>
    <property type="match status" value="1"/>
</dbReference>
<sequence length="186" mass="21418">MKQENETTSALLELTNRFIVAWQEQVGSNPYNTVYDSMDSPCVQKFNDESEVYWLPHKRRNTIKLEGVERGMEMKIQNSVHDFYGSQYSGNISIVFNEQEYLLLQAWNEDDFIRLQENIIGHLVSQRKAKRQPSVFIGTTSDDDYVLSCCNLTGHVVIDRLSKKNQVVLAPDIATFLNQSTPHVNI</sequence>
<evidence type="ECO:0000256" key="4">
    <source>
        <dbReference type="HAMAP-Rule" id="MF_01104"/>
    </source>
</evidence>
<dbReference type="HAMAP" id="MF_01104">
    <property type="entry name" value="Syd"/>
    <property type="match status" value="1"/>
</dbReference>
<dbReference type="Gene3D" id="3.40.1580.20">
    <property type="entry name" value="Syd protein"/>
    <property type="match status" value="1"/>
</dbReference>
<proteinExistence type="inferred from homology"/>
<dbReference type="NCBIfam" id="NF003439">
    <property type="entry name" value="PRK04968.1"/>
    <property type="match status" value="1"/>
</dbReference>
<reference evidence="6" key="1">
    <citation type="submission" date="2016-10" db="EMBL/GenBank/DDBJ databases">
        <authorList>
            <person name="Varghese N."/>
            <person name="Submissions S."/>
        </authorList>
    </citation>
    <scope>NUCLEOTIDE SEQUENCE [LARGE SCALE GENOMIC DNA]</scope>
    <source>
        <strain evidence="6">DSM 18579</strain>
    </source>
</reference>
<evidence type="ECO:0000313" key="5">
    <source>
        <dbReference type="EMBL" id="SET11937.1"/>
    </source>
</evidence>
<keyword evidence="3 4" id="KW-0472">Membrane</keyword>
<dbReference type="Proteomes" id="UP000242642">
    <property type="component" value="Unassembled WGS sequence"/>
</dbReference>
<dbReference type="InterPro" id="IPR009948">
    <property type="entry name" value="Syd"/>
</dbReference>
<dbReference type="Pfam" id="PF07348">
    <property type="entry name" value="Syd"/>
    <property type="match status" value="1"/>
</dbReference>
<dbReference type="GO" id="GO:0009898">
    <property type="term" value="C:cytoplasmic side of plasma membrane"/>
    <property type="evidence" value="ECO:0007669"/>
    <property type="project" value="InterPro"/>
</dbReference>
<keyword evidence="1 4" id="KW-1003">Cell membrane</keyword>
<name>A0A1I0BXU6_9GAMM</name>
<dbReference type="RefSeq" id="WP_093319019.1">
    <property type="nucleotide sequence ID" value="NZ_FOHV01000009.1"/>
</dbReference>
<keyword evidence="2 4" id="KW-0997">Cell inner membrane</keyword>
<dbReference type="AlphaFoldDB" id="A0A1I0BXU6"/>
<evidence type="ECO:0000256" key="1">
    <source>
        <dbReference type="ARBA" id="ARBA00022475"/>
    </source>
</evidence>
<comment type="similarity">
    <text evidence="4">Belongs to the Syd family.</text>
</comment>
<protein>
    <recommendedName>
        <fullName evidence="4">Protein Syd</fullName>
    </recommendedName>
</protein>
<dbReference type="STRING" id="1123402.SAMN02583745_01405"/>
<dbReference type="EMBL" id="FOHV01000009">
    <property type="protein sequence ID" value="SET11937.1"/>
    <property type="molecule type" value="Genomic_DNA"/>
</dbReference>
<gene>
    <name evidence="4" type="primary">syd</name>
    <name evidence="5" type="ORF">SAMN02583745_01405</name>
</gene>
<organism evidence="5 6">
    <name type="scientific">Thorsellia anophelis DSM 18579</name>
    <dbReference type="NCBI Taxonomy" id="1123402"/>
    <lineage>
        <taxon>Bacteria</taxon>
        <taxon>Pseudomonadati</taxon>
        <taxon>Pseudomonadota</taxon>
        <taxon>Gammaproteobacteria</taxon>
        <taxon>Enterobacterales</taxon>
        <taxon>Thorselliaceae</taxon>
        <taxon>Thorsellia</taxon>
    </lineage>
</organism>
<dbReference type="OrthoDB" id="5599437at2"/>
<keyword evidence="6" id="KW-1185">Reference proteome</keyword>
<evidence type="ECO:0000256" key="2">
    <source>
        <dbReference type="ARBA" id="ARBA00022519"/>
    </source>
</evidence>
<comment type="function">
    <text evidence="4">Interacts with the SecY protein in vivo. May bind preferentially to an uncomplexed state of SecY, thus functioning either as a chelating agent for excess SecY in the cell or as a regulatory factor that negatively controls the translocase function.</text>
</comment>
<comment type="subcellular location">
    <subcellularLocation>
        <location evidence="4">Cell inner membrane</location>
        <topology evidence="4">Peripheral membrane protein</topology>
        <orientation evidence="4">Cytoplasmic side</orientation>
    </subcellularLocation>
    <text evidence="4">Loosely associated with the cytoplasmic side of the inner membrane, probably via SecY.</text>
</comment>
<evidence type="ECO:0000256" key="3">
    <source>
        <dbReference type="ARBA" id="ARBA00023136"/>
    </source>
</evidence>